<dbReference type="Proteomes" id="UP000035721">
    <property type="component" value="Unassembled WGS sequence"/>
</dbReference>
<dbReference type="InterPro" id="IPR011010">
    <property type="entry name" value="DNA_brk_join_enz"/>
</dbReference>
<evidence type="ECO:0000313" key="8">
    <source>
        <dbReference type="Proteomes" id="UP000035721"/>
    </source>
</evidence>
<evidence type="ECO:0000256" key="2">
    <source>
        <dbReference type="ARBA" id="ARBA00023125"/>
    </source>
</evidence>
<dbReference type="Gene3D" id="1.10.443.10">
    <property type="entry name" value="Intergrase catalytic core"/>
    <property type="match status" value="1"/>
</dbReference>
<feature type="domain" description="Core-binding (CB)" evidence="6">
    <location>
        <begin position="3"/>
        <end position="96"/>
    </location>
</feature>
<dbReference type="GO" id="GO:0003677">
    <property type="term" value="F:DNA binding"/>
    <property type="evidence" value="ECO:0007669"/>
    <property type="project" value="UniProtKB-UniRule"/>
</dbReference>
<dbReference type="PANTHER" id="PTHR30349">
    <property type="entry name" value="PHAGE INTEGRASE-RELATED"/>
    <property type="match status" value="1"/>
</dbReference>
<dbReference type="EMBL" id="CAJB01000212">
    <property type="protein sequence ID" value="CCH78443.1"/>
    <property type="molecule type" value="Genomic_DNA"/>
</dbReference>
<evidence type="ECO:0000256" key="4">
    <source>
        <dbReference type="PROSITE-ProRule" id="PRU01248"/>
    </source>
</evidence>
<keyword evidence="1" id="KW-0229">DNA integration</keyword>
<dbReference type="GO" id="GO:0015074">
    <property type="term" value="P:DNA integration"/>
    <property type="evidence" value="ECO:0007669"/>
    <property type="project" value="UniProtKB-KW"/>
</dbReference>
<gene>
    <name evidence="7" type="ORF">BN12_290018</name>
</gene>
<organism evidence="7 8">
    <name type="scientific">Nostocoides japonicum T1-X7</name>
    <dbReference type="NCBI Taxonomy" id="1194083"/>
    <lineage>
        <taxon>Bacteria</taxon>
        <taxon>Bacillati</taxon>
        <taxon>Actinomycetota</taxon>
        <taxon>Actinomycetes</taxon>
        <taxon>Micrococcales</taxon>
        <taxon>Intrasporangiaceae</taxon>
        <taxon>Nostocoides</taxon>
    </lineage>
</organism>
<sequence>MMSDLAPLLQRFFTDKLDRHLNASPHTKAAYADTFRLLLTYAQQATGIAPSALTLADLDADLIGGFLQHLETDRGNSAATRNARRAALRSFFGYASYRAPDAIATISQVLAIPAKRTKTTLVSFLTAAEAEALIAAPDTRTWLGRRDRLLLHLGVQTGLRVSELVSLRVGDLQIGPHSQLECVGKGRKQRVIPLQKNAVQLVTAWLSELPSAPDGSLFPTSTGSPLTRAAVGKLVARHVHAAAEQCPSLAGKNITPHTLRHTCAMSLLHAGIDTASIALWLGHANIQTTQIYLHADLELKRRTLERVAAVDERPPARYQASDALIAFLKNR</sequence>
<dbReference type="SUPFAM" id="SSF56349">
    <property type="entry name" value="DNA breaking-rejoining enzymes"/>
    <property type="match status" value="1"/>
</dbReference>
<dbReference type="GO" id="GO:0006310">
    <property type="term" value="P:DNA recombination"/>
    <property type="evidence" value="ECO:0007669"/>
    <property type="project" value="UniProtKB-KW"/>
</dbReference>
<dbReference type="Pfam" id="PF02899">
    <property type="entry name" value="Phage_int_SAM_1"/>
    <property type="match status" value="1"/>
</dbReference>
<evidence type="ECO:0000256" key="1">
    <source>
        <dbReference type="ARBA" id="ARBA00022908"/>
    </source>
</evidence>
<dbReference type="PANTHER" id="PTHR30349:SF81">
    <property type="entry name" value="TYROSINE RECOMBINASE XERC"/>
    <property type="match status" value="1"/>
</dbReference>
<evidence type="ECO:0000256" key="3">
    <source>
        <dbReference type="ARBA" id="ARBA00023172"/>
    </source>
</evidence>
<feature type="domain" description="Tyr recombinase" evidence="5">
    <location>
        <begin position="120"/>
        <end position="305"/>
    </location>
</feature>
<reference evidence="7 8" key="1">
    <citation type="journal article" date="2013" name="ISME J.">
        <title>A metabolic model for members of the genus Tetrasphaera involved in enhanced biological phosphorus removal.</title>
        <authorList>
            <person name="Kristiansen R."/>
            <person name="Nguyen H.T.T."/>
            <person name="Saunders A.M."/>
            <person name="Nielsen J.L."/>
            <person name="Wimmer R."/>
            <person name="Le V.Q."/>
            <person name="McIlroy S.J."/>
            <person name="Petrovski S."/>
            <person name="Seviour R.J."/>
            <person name="Calteau A."/>
            <person name="Nielsen K.L."/>
            <person name="Nielsen P.H."/>
        </authorList>
    </citation>
    <scope>NUCLEOTIDE SEQUENCE [LARGE SCALE GENOMIC DNA]</scope>
    <source>
        <strain evidence="7 8">T1-X7</strain>
    </source>
</reference>
<evidence type="ECO:0000259" key="6">
    <source>
        <dbReference type="PROSITE" id="PS51900"/>
    </source>
</evidence>
<dbReference type="Pfam" id="PF00589">
    <property type="entry name" value="Phage_integrase"/>
    <property type="match status" value="1"/>
</dbReference>
<dbReference type="InterPro" id="IPR010998">
    <property type="entry name" value="Integrase_recombinase_N"/>
</dbReference>
<evidence type="ECO:0000259" key="5">
    <source>
        <dbReference type="PROSITE" id="PS51898"/>
    </source>
</evidence>
<dbReference type="InterPro" id="IPR044068">
    <property type="entry name" value="CB"/>
</dbReference>
<keyword evidence="3" id="KW-0233">DNA recombination</keyword>
<dbReference type="PROSITE" id="PS51898">
    <property type="entry name" value="TYR_RECOMBINASE"/>
    <property type="match status" value="1"/>
</dbReference>
<protein>
    <submittedName>
        <fullName evidence="7">Putative integrase/recombinase y4rC</fullName>
    </submittedName>
</protein>
<accession>A0A077LWZ9</accession>
<dbReference type="InterPro" id="IPR004107">
    <property type="entry name" value="Integrase_SAM-like_N"/>
</dbReference>
<dbReference type="InterPro" id="IPR013762">
    <property type="entry name" value="Integrase-like_cat_sf"/>
</dbReference>
<keyword evidence="2 4" id="KW-0238">DNA-binding</keyword>
<dbReference type="STRING" id="1194083.BN12_290018"/>
<proteinExistence type="predicted"/>
<name>A0A077LWZ9_9MICO</name>
<dbReference type="PROSITE" id="PS51900">
    <property type="entry name" value="CB"/>
    <property type="match status" value="1"/>
</dbReference>
<comment type="caution">
    <text evidence="7">The sequence shown here is derived from an EMBL/GenBank/DDBJ whole genome shotgun (WGS) entry which is preliminary data.</text>
</comment>
<dbReference type="AlphaFoldDB" id="A0A077LWZ9"/>
<dbReference type="Gene3D" id="1.10.150.130">
    <property type="match status" value="1"/>
</dbReference>
<evidence type="ECO:0000313" key="7">
    <source>
        <dbReference type="EMBL" id="CCH78443.1"/>
    </source>
</evidence>
<dbReference type="InterPro" id="IPR002104">
    <property type="entry name" value="Integrase_catalytic"/>
</dbReference>
<keyword evidence="8" id="KW-1185">Reference proteome</keyword>
<dbReference type="InterPro" id="IPR050090">
    <property type="entry name" value="Tyrosine_recombinase_XerCD"/>
</dbReference>